<evidence type="ECO:0000259" key="7">
    <source>
        <dbReference type="PROSITE" id="PS50850"/>
    </source>
</evidence>
<organism evidence="8 9">
    <name type="scientific">Zasmidium cellare</name>
    <name type="common">Wine cellar mold</name>
    <name type="synonym">Racodium cellare</name>
    <dbReference type="NCBI Taxonomy" id="395010"/>
    <lineage>
        <taxon>Eukaryota</taxon>
        <taxon>Fungi</taxon>
        <taxon>Dikarya</taxon>
        <taxon>Ascomycota</taxon>
        <taxon>Pezizomycotina</taxon>
        <taxon>Dothideomycetes</taxon>
        <taxon>Dothideomycetidae</taxon>
        <taxon>Mycosphaerellales</taxon>
        <taxon>Mycosphaerellaceae</taxon>
        <taxon>Zasmidium</taxon>
    </lineage>
</organism>
<feature type="region of interest" description="Disordered" evidence="5">
    <location>
        <begin position="1"/>
        <end position="33"/>
    </location>
</feature>
<dbReference type="Pfam" id="PF07690">
    <property type="entry name" value="MFS_1"/>
    <property type="match status" value="1"/>
</dbReference>
<dbReference type="EMBL" id="JAXOVC010000008">
    <property type="protein sequence ID" value="KAK4498246.1"/>
    <property type="molecule type" value="Genomic_DNA"/>
</dbReference>
<proteinExistence type="predicted"/>
<feature type="transmembrane region" description="Helical" evidence="6">
    <location>
        <begin position="204"/>
        <end position="227"/>
    </location>
</feature>
<reference evidence="8 9" key="1">
    <citation type="journal article" date="2023" name="G3 (Bethesda)">
        <title>A chromosome-level genome assembly of Zasmidium syzygii isolated from banana leaves.</title>
        <authorList>
            <person name="van Westerhoven A.C."/>
            <person name="Mehrabi R."/>
            <person name="Talebi R."/>
            <person name="Steentjes M.B.F."/>
            <person name="Corcolon B."/>
            <person name="Chong P.A."/>
            <person name="Kema G.H.J."/>
            <person name="Seidl M.F."/>
        </authorList>
    </citation>
    <scope>NUCLEOTIDE SEQUENCE [LARGE SCALE GENOMIC DNA]</scope>
    <source>
        <strain evidence="8 9">P124</strain>
    </source>
</reference>
<dbReference type="PROSITE" id="PS50850">
    <property type="entry name" value="MFS"/>
    <property type="match status" value="1"/>
</dbReference>
<feature type="transmembrane region" description="Helical" evidence="6">
    <location>
        <begin position="320"/>
        <end position="341"/>
    </location>
</feature>
<feature type="transmembrane region" description="Helical" evidence="6">
    <location>
        <begin position="362"/>
        <end position="383"/>
    </location>
</feature>
<evidence type="ECO:0000256" key="4">
    <source>
        <dbReference type="ARBA" id="ARBA00023136"/>
    </source>
</evidence>
<comment type="caution">
    <text evidence="8">The sequence shown here is derived from an EMBL/GenBank/DDBJ whole genome shotgun (WGS) entry which is preliminary data.</text>
</comment>
<evidence type="ECO:0000256" key="2">
    <source>
        <dbReference type="ARBA" id="ARBA00022692"/>
    </source>
</evidence>
<gene>
    <name evidence="8" type="ORF">PRZ48_010903</name>
</gene>
<feature type="transmembrane region" description="Helical" evidence="6">
    <location>
        <begin position="87"/>
        <end position="105"/>
    </location>
</feature>
<accession>A0ABR0EAH7</accession>
<keyword evidence="3 6" id="KW-1133">Transmembrane helix</keyword>
<dbReference type="Gene3D" id="1.20.1250.20">
    <property type="entry name" value="MFS general substrate transporter like domains"/>
    <property type="match status" value="1"/>
</dbReference>
<evidence type="ECO:0000313" key="9">
    <source>
        <dbReference type="Proteomes" id="UP001305779"/>
    </source>
</evidence>
<protein>
    <recommendedName>
        <fullName evidence="7">Major facilitator superfamily (MFS) profile domain-containing protein</fullName>
    </recommendedName>
</protein>
<evidence type="ECO:0000256" key="1">
    <source>
        <dbReference type="ARBA" id="ARBA00004141"/>
    </source>
</evidence>
<feature type="transmembrane region" description="Helical" evidence="6">
    <location>
        <begin position="142"/>
        <end position="163"/>
    </location>
</feature>
<dbReference type="Proteomes" id="UP001305779">
    <property type="component" value="Unassembled WGS sequence"/>
</dbReference>
<evidence type="ECO:0000313" key="8">
    <source>
        <dbReference type="EMBL" id="KAK4498246.1"/>
    </source>
</evidence>
<dbReference type="CDD" id="cd17323">
    <property type="entry name" value="MFS_Tpo1_MDR_like"/>
    <property type="match status" value="1"/>
</dbReference>
<evidence type="ECO:0000256" key="3">
    <source>
        <dbReference type="ARBA" id="ARBA00022989"/>
    </source>
</evidence>
<feature type="transmembrane region" description="Helical" evidence="6">
    <location>
        <begin position="422"/>
        <end position="443"/>
    </location>
</feature>
<feature type="compositionally biased region" description="Polar residues" evidence="5">
    <location>
        <begin position="1"/>
        <end position="13"/>
    </location>
</feature>
<feature type="transmembrane region" description="Helical" evidence="6">
    <location>
        <begin position="455"/>
        <end position="477"/>
    </location>
</feature>
<feature type="transmembrane region" description="Helical" evidence="6">
    <location>
        <begin position="281"/>
        <end position="300"/>
    </location>
</feature>
<feature type="transmembrane region" description="Helical" evidence="6">
    <location>
        <begin position="389"/>
        <end position="410"/>
    </location>
</feature>
<dbReference type="PANTHER" id="PTHR23502:SF171">
    <property type="entry name" value="MAJOR FACILITATOR SUPERFAMILY (MFS) PROFILE DOMAIN-CONTAINING PROTEIN"/>
    <property type="match status" value="1"/>
</dbReference>
<name>A0ABR0EAH7_ZASCE</name>
<dbReference type="InterPro" id="IPR011701">
    <property type="entry name" value="MFS"/>
</dbReference>
<keyword evidence="9" id="KW-1185">Reference proteome</keyword>
<evidence type="ECO:0000256" key="5">
    <source>
        <dbReference type="SAM" id="MobiDB-lite"/>
    </source>
</evidence>
<dbReference type="InterPro" id="IPR020846">
    <property type="entry name" value="MFS_dom"/>
</dbReference>
<sequence>MSPTNGENETQPLLNGHHSQNEDQEPEILSFSQDDPENPLNWSLSSKYLQTTLITFFALTCPLASSITAPATPNLQESFPGSTRQSIIAGQAVFVMMLGIGPLFLAPMSETFGRRPVFLICLAGFTILQIPAGLAPNVGSFIAVRALAGFFGSVGVANGGGTISDIFERRERAKVLGVYLLGPLLGPSVGPLVGGLIVGGTGSWRWIFVLTGVLGAVATVVGWFFLFETRAVTLLQKRQRELERSNPGKRYVVEGMTDQGLLEKIKGNSTRAVKILMTQPIVSTMSLYQALVFSSMYSLYSQYTSIWSAPPYEFSKKQIGLTYLGPAVGFIICAVFIVLFIDKVYGALAERNGDEGQPEYRLPMANIGAVFLPISLFWFGWAVEKNAPWPVPVLATMLFGASQVSIFNCVQTYYIDAYEDNAASALAAGAFLRSIVGGIVPLFVSGMFEKLGYGWGMSVFGFLGVLLMPAPAVFYWIGRRGTEDGAYS</sequence>
<keyword evidence="4 6" id="KW-0472">Membrane</keyword>
<feature type="transmembrane region" description="Helical" evidence="6">
    <location>
        <begin position="175"/>
        <end position="198"/>
    </location>
</feature>
<evidence type="ECO:0000256" key="6">
    <source>
        <dbReference type="SAM" id="Phobius"/>
    </source>
</evidence>
<feature type="transmembrane region" description="Helical" evidence="6">
    <location>
        <begin position="48"/>
        <end position="67"/>
    </location>
</feature>
<dbReference type="SUPFAM" id="SSF103473">
    <property type="entry name" value="MFS general substrate transporter"/>
    <property type="match status" value="1"/>
</dbReference>
<keyword evidence="2 6" id="KW-0812">Transmembrane</keyword>
<feature type="transmembrane region" description="Helical" evidence="6">
    <location>
        <begin position="117"/>
        <end position="136"/>
    </location>
</feature>
<comment type="subcellular location">
    <subcellularLocation>
        <location evidence="1">Membrane</location>
        <topology evidence="1">Multi-pass membrane protein</topology>
    </subcellularLocation>
</comment>
<dbReference type="PANTHER" id="PTHR23502">
    <property type="entry name" value="MAJOR FACILITATOR SUPERFAMILY"/>
    <property type="match status" value="1"/>
</dbReference>
<feature type="domain" description="Major facilitator superfamily (MFS) profile" evidence="7">
    <location>
        <begin position="50"/>
        <end position="482"/>
    </location>
</feature>
<dbReference type="InterPro" id="IPR036259">
    <property type="entry name" value="MFS_trans_sf"/>
</dbReference>